<evidence type="ECO:0000313" key="11">
    <source>
        <dbReference type="Ensembl" id="ENSGWIP00000010535.1"/>
    </source>
</evidence>
<evidence type="ECO:0000256" key="7">
    <source>
        <dbReference type="ARBA" id="ARBA00023015"/>
    </source>
</evidence>
<protein>
    <recommendedName>
        <fullName evidence="2">RING-type E3 ubiquitin transferase</fullName>
        <ecNumber evidence="2">2.3.2.27</ecNumber>
    </recommendedName>
</protein>
<keyword evidence="5 9" id="KW-0863">Zinc-finger</keyword>
<sequence length="108" mass="12437">MTTYCKINISINQELILKEQIQVWCAICLDHLNNVAYLDCCLHRFCFPCIKEWANQKAQCPVCRPPAPQTSVSRFSLNESQHWCSSNLCGYCQALYTLSCCRKTHSKV</sequence>
<dbReference type="SUPFAM" id="SSF57850">
    <property type="entry name" value="RING/U-box"/>
    <property type="match status" value="1"/>
</dbReference>
<dbReference type="GO" id="GO:0006513">
    <property type="term" value="P:protein monoubiquitination"/>
    <property type="evidence" value="ECO:0007669"/>
    <property type="project" value="TreeGrafter"/>
</dbReference>
<dbReference type="AlphaFoldDB" id="A0A8C5E032"/>
<organism evidence="11 12">
    <name type="scientific">Gouania willdenowi</name>
    <name type="common">Blunt-snouted clingfish</name>
    <name type="synonym">Lepadogaster willdenowi</name>
    <dbReference type="NCBI Taxonomy" id="441366"/>
    <lineage>
        <taxon>Eukaryota</taxon>
        <taxon>Metazoa</taxon>
        <taxon>Chordata</taxon>
        <taxon>Craniata</taxon>
        <taxon>Vertebrata</taxon>
        <taxon>Euteleostomi</taxon>
        <taxon>Actinopterygii</taxon>
        <taxon>Neopterygii</taxon>
        <taxon>Teleostei</taxon>
        <taxon>Neoteleostei</taxon>
        <taxon>Acanthomorphata</taxon>
        <taxon>Ovalentaria</taxon>
        <taxon>Blenniimorphae</taxon>
        <taxon>Blenniiformes</taxon>
        <taxon>Gobiesocoidei</taxon>
        <taxon>Gobiesocidae</taxon>
        <taxon>Gobiesocinae</taxon>
        <taxon>Gouania</taxon>
    </lineage>
</organism>
<keyword evidence="12" id="KW-1185">Reference proteome</keyword>
<evidence type="ECO:0000256" key="9">
    <source>
        <dbReference type="PROSITE-ProRule" id="PRU00175"/>
    </source>
</evidence>
<keyword evidence="4" id="KW-0479">Metal-binding</keyword>
<reference evidence="11" key="3">
    <citation type="submission" date="2025-09" db="UniProtKB">
        <authorList>
            <consortium name="Ensembl"/>
        </authorList>
    </citation>
    <scope>IDENTIFICATION</scope>
</reference>
<evidence type="ECO:0000256" key="5">
    <source>
        <dbReference type="ARBA" id="ARBA00022771"/>
    </source>
</evidence>
<reference evidence="11" key="1">
    <citation type="submission" date="2020-06" db="EMBL/GenBank/DDBJ databases">
        <authorList>
            <consortium name="Wellcome Sanger Institute Data Sharing"/>
        </authorList>
    </citation>
    <scope>NUCLEOTIDE SEQUENCE [LARGE SCALE GENOMIC DNA]</scope>
</reference>
<dbReference type="Pfam" id="PF00097">
    <property type="entry name" value="zf-C3HC4"/>
    <property type="match status" value="1"/>
</dbReference>
<evidence type="ECO:0000259" key="10">
    <source>
        <dbReference type="PROSITE" id="PS50089"/>
    </source>
</evidence>
<name>A0A8C5E032_GOUWI</name>
<evidence type="ECO:0000256" key="8">
    <source>
        <dbReference type="ARBA" id="ARBA00023163"/>
    </source>
</evidence>
<dbReference type="InterPro" id="IPR013083">
    <property type="entry name" value="Znf_RING/FYVE/PHD"/>
</dbReference>
<evidence type="ECO:0000256" key="2">
    <source>
        <dbReference type="ARBA" id="ARBA00012483"/>
    </source>
</evidence>
<dbReference type="Gene3D" id="3.30.40.10">
    <property type="entry name" value="Zinc/RING finger domain, C3HC4 (zinc finger)"/>
    <property type="match status" value="1"/>
</dbReference>
<dbReference type="PROSITE" id="PS50089">
    <property type="entry name" value="ZF_RING_2"/>
    <property type="match status" value="1"/>
</dbReference>
<keyword evidence="6" id="KW-0862">Zinc</keyword>
<evidence type="ECO:0000256" key="3">
    <source>
        <dbReference type="ARBA" id="ARBA00022679"/>
    </source>
</evidence>
<keyword evidence="3" id="KW-0808">Transferase</keyword>
<dbReference type="SMART" id="SM00184">
    <property type="entry name" value="RING"/>
    <property type="match status" value="1"/>
</dbReference>
<reference evidence="11" key="2">
    <citation type="submission" date="2025-08" db="UniProtKB">
        <authorList>
            <consortium name="Ensembl"/>
        </authorList>
    </citation>
    <scope>IDENTIFICATION</scope>
</reference>
<dbReference type="InterPro" id="IPR018957">
    <property type="entry name" value="Znf_C3HC4_RING-type"/>
</dbReference>
<evidence type="ECO:0000256" key="6">
    <source>
        <dbReference type="ARBA" id="ARBA00022833"/>
    </source>
</evidence>
<keyword evidence="7" id="KW-0805">Transcription regulation</keyword>
<dbReference type="Ensembl" id="ENSGWIT00000011712.1">
    <property type="protein sequence ID" value="ENSGWIP00000010535.1"/>
    <property type="gene ID" value="ENSGWIG00000006182.1"/>
</dbReference>
<dbReference type="GO" id="GO:0008270">
    <property type="term" value="F:zinc ion binding"/>
    <property type="evidence" value="ECO:0007669"/>
    <property type="project" value="UniProtKB-KW"/>
</dbReference>
<evidence type="ECO:0000256" key="4">
    <source>
        <dbReference type="ARBA" id="ARBA00022723"/>
    </source>
</evidence>
<evidence type="ECO:0000256" key="1">
    <source>
        <dbReference type="ARBA" id="ARBA00000900"/>
    </source>
</evidence>
<dbReference type="EC" id="2.3.2.27" evidence="2"/>
<accession>A0A8C5E032</accession>
<dbReference type="InterPro" id="IPR017907">
    <property type="entry name" value="Znf_RING_CS"/>
</dbReference>
<dbReference type="PANTHER" id="PTHR46077">
    <property type="entry name" value="E3 UBIQUITIN-PROTEIN LIGASE TOPORS"/>
    <property type="match status" value="1"/>
</dbReference>
<evidence type="ECO:0000313" key="12">
    <source>
        <dbReference type="Proteomes" id="UP000694680"/>
    </source>
</evidence>
<feature type="domain" description="RING-type" evidence="10">
    <location>
        <begin position="25"/>
        <end position="64"/>
    </location>
</feature>
<dbReference type="PANTHER" id="PTHR46077:SF1">
    <property type="entry name" value="TOP1 BINDING ARGININE_SERINE RICH PROTEIN, E3 UBIQUITIN LIGASE"/>
    <property type="match status" value="1"/>
</dbReference>
<keyword evidence="8" id="KW-0804">Transcription</keyword>
<dbReference type="PROSITE" id="PS00518">
    <property type="entry name" value="ZF_RING_1"/>
    <property type="match status" value="1"/>
</dbReference>
<proteinExistence type="predicted"/>
<dbReference type="GO" id="GO:0000209">
    <property type="term" value="P:protein polyubiquitination"/>
    <property type="evidence" value="ECO:0007669"/>
    <property type="project" value="TreeGrafter"/>
</dbReference>
<dbReference type="Proteomes" id="UP000694680">
    <property type="component" value="Chromosome 8"/>
</dbReference>
<dbReference type="InterPro" id="IPR001841">
    <property type="entry name" value="Znf_RING"/>
</dbReference>
<dbReference type="GO" id="GO:0061630">
    <property type="term" value="F:ubiquitin protein ligase activity"/>
    <property type="evidence" value="ECO:0007669"/>
    <property type="project" value="UniProtKB-EC"/>
</dbReference>
<comment type="catalytic activity">
    <reaction evidence="1">
        <text>S-ubiquitinyl-[E2 ubiquitin-conjugating enzyme]-L-cysteine + [acceptor protein]-L-lysine = [E2 ubiquitin-conjugating enzyme]-L-cysteine + N(6)-ubiquitinyl-[acceptor protein]-L-lysine.</text>
        <dbReference type="EC" id="2.3.2.27"/>
    </reaction>
</comment>